<sequence length="161" mass="18802">MVYSLRIDNISSDTVLDPKKEALLHQFTDYLLNLMDKEIMPKIHPHWYEAWQAQLASIRTITMEFSGAFCYLHFVDAEVIASNYPFPGVSSKGIYRTSLDESFCLNYRGELFVAVDIIFENGYMIYFDIHDFGNEREELIPSQIDALEPLYSLEQEIKIRQ</sequence>
<evidence type="ECO:0000313" key="2">
    <source>
        <dbReference type="Proteomes" id="UP000778951"/>
    </source>
</evidence>
<organism evidence="1 2">
    <name type="scientific">Entomospira culicis</name>
    <dbReference type="NCBI Taxonomy" id="2719989"/>
    <lineage>
        <taxon>Bacteria</taxon>
        <taxon>Pseudomonadati</taxon>
        <taxon>Spirochaetota</taxon>
        <taxon>Spirochaetia</taxon>
        <taxon>Spirochaetales</taxon>
        <taxon>Spirochaetaceae</taxon>
        <taxon>Entomospira</taxon>
    </lineage>
</organism>
<name>A0A968GK76_9SPIO</name>
<accession>A0A968GK76</accession>
<proteinExistence type="predicted"/>
<dbReference type="Proteomes" id="UP000778951">
    <property type="component" value="Unassembled WGS sequence"/>
</dbReference>
<evidence type="ECO:0000313" key="1">
    <source>
        <dbReference type="EMBL" id="NIZ69370.1"/>
    </source>
</evidence>
<comment type="caution">
    <text evidence="1">The sequence shown here is derived from an EMBL/GenBank/DDBJ whole genome shotgun (WGS) entry which is preliminary data.</text>
</comment>
<reference evidence="1" key="1">
    <citation type="submission" date="2020-03" db="EMBL/GenBank/DDBJ databases">
        <title>Spirochaetal bacteria isolated from arthropods constitute a novel genus Entomospira genus novum within the order Spirochaetales.</title>
        <authorList>
            <person name="Grana-Miraglia L."/>
            <person name="Sikutova S."/>
            <person name="Fingerle V."/>
            <person name="Sing A."/>
            <person name="Castillo-Ramirez S."/>
            <person name="Margos G."/>
            <person name="Rudolf I."/>
        </authorList>
    </citation>
    <scope>NUCLEOTIDE SEQUENCE</scope>
    <source>
        <strain evidence="1">BR149</strain>
    </source>
</reference>
<dbReference type="RefSeq" id="WP_167695463.1">
    <property type="nucleotide sequence ID" value="NZ_CP118181.1"/>
</dbReference>
<dbReference type="AlphaFoldDB" id="A0A968GK76"/>
<gene>
    <name evidence="1" type="ORF">HCT48_03965</name>
</gene>
<protein>
    <submittedName>
        <fullName evidence="1">Uncharacterized protein</fullName>
    </submittedName>
</protein>
<dbReference type="EMBL" id="JAATLM010000001">
    <property type="protein sequence ID" value="NIZ69370.1"/>
    <property type="molecule type" value="Genomic_DNA"/>
</dbReference>
<keyword evidence="2" id="KW-1185">Reference proteome</keyword>